<sequence length="280" mass="31365">MLELRVLVDNNTLIDRYFHGEPGVSYHLQDGSTKILFDVGYSDIFIRNAEKMGIHLLDTDFVVLSHGHLDHTWGLYHLIKLYTGARIEKIDCDNPTLVAHPSAFLTRTVEGIPEIGSLISEDKLSCHFNMRLKRDPLWLTDNLVFLGEIKRTNDFEAAVPIGKILRDGTEEDDYVIDDSALVYTSSKGLTIITGCSHAGICNIIEYAKGVCDDDRVVDIIGGFHLLEPSHEQVQGTLEYMKELQPETVHAAHCTDLNSKIALSQVVDMREVGVGLRLVYN</sequence>
<proteinExistence type="predicted"/>
<evidence type="ECO:0000313" key="2">
    <source>
        <dbReference type="EMBL" id="CAD6494942.1"/>
    </source>
</evidence>
<dbReference type="AlphaFoldDB" id="A0A811TER3"/>
<dbReference type="InterPro" id="IPR052926">
    <property type="entry name" value="Metallo-beta-lactamase_dom"/>
</dbReference>
<dbReference type="EMBL" id="CAJHIR010000104">
    <property type="protein sequence ID" value="CAD6494942.1"/>
    <property type="molecule type" value="Genomic_DNA"/>
</dbReference>
<dbReference type="InterPro" id="IPR001279">
    <property type="entry name" value="Metallo-B-lactamas"/>
</dbReference>
<keyword evidence="2" id="KW-0808">Transferase</keyword>
<reference evidence="2" key="1">
    <citation type="submission" date="2020-10" db="EMBL/GenBank/DDBJ databases">
        <authorList>
            <person name="Hahn C.J."/>
            <person name="Laso-Perez R."/>
            <person name="Vulcano F."/>
            <person name="Vaziourakis K.-M."/>
            <person name="Stokke R."/>
            <person name="Steen I.H."/>
            <person name="Teske A."/>
            <person name="Boetius A."/>
            <person name="Liebeke M."/>
            <person name="Amann R."/>
            <person name="Knittel K."/>
        </authorList>
    </citation>
    <scope>NUCLEOTIDE SEQUENCE</scope>
    <source>
        <strain evidence="2">Gfbio:e3339647-f889-4370-9287-4fb5cb688e4c:AG392J18_GoMArc1</strain>
    </source>
</reference>
<dbReference type="PANTHER" id="PTHR13754">
    <property type="entry name" value="METALLO-BETA-LACTAMASE SUPERFAMILY PROTEIN"/>
    <property type="match status" value="1"/>
</dbReference>
<evidence type="ECO:0000313" key="3">
    <source>
        <dbReference type="Proteomes" id="UP000612009"/>
    </source>
</evidence>
<feature type="domain" description="Metallo-beta-lactamase" evidence="1">
    <location>
        <begin position="22"/>
        <end position="82"/>
    </location>
</feature>
<dbReference type="InterPro" id="IPR036866">
    <property type="entry name" value="RibonucZ/Hydroxyglut_hydro"/>
</dbReference>
<gene>
    <name evidence="2" type="ORF">LAKADJCE_01012</name>
</gene>
<dbReference type="Gene3D" id="3.60.15.10">
    <property type="entry name" value="Ribonuclease Z/Hydroxyacylglutathione hydrolase-like"/>
    <property type="match status" value="1"/>
</dbReference>
<dbReference type="EC" id="2.5.1.105" evidence="2"/>
<comment type="caution">
    <text evidence="2">The sequence shown here is derived from an EMBL/GenBank/DDBJ whole genome shotgun (WGS) entry which is preliminary data.</text>
</comment>
<protein>
    <submittedName>
        <fullName evidence="2">7, 8-dihydropterin-6-methyl-4-(Beta-D-ribofuranosyl)-aminobenzene-5'-phosphate synthase</fullName>
        <ecNumber evidence="2">2.5.1.105</ecNumber>
    </submittedName>
</protein>
<dbReference type="SUPFAM" id="SSF56281">
    <property type="entry name" value="Metallo-hydrolase/oxidoreductase"/>
    <property type="match status" value="1"/>
</dbReference>
<dbReference type="CDD" id="cd07713">
    <property type="entry name" value="DHPS-like_MBL-fold"/>
    <property type="match status" value="1"/>
</dbReference>
<organism evidence="2 3">
    <name type="scientific">Candidatus Argoarchaeum ethanivorans</name>
    <dbReference type="NCBI Taxonomy" id="2608793"/>
    <lineage>
        <taxon>Archaea</taxon>
        <taxon>Methanobacteriati</taxon>
        <taxon>Methanobacteriota</taxon>
        <taxon>Stenosarchaea group</taxon>
        <taxon>Methanomicrobia</taxon>
        <taxon>Methanosarcinales</taxon>
        <taxon>Methanosarcinales incertae sedis</taxon>
        <taxon>GOM Arc I cluster</taxon>
        <taxon>Candidatus Argoarchaeum</taxon>
    </lineage>
</organism>
<dbReference type="Proteomes" id="UP000612009">
    <property type="component" value="Unassembled WGS sequence"/>
</dbReference>
<dbReference type="InterPro" id="IPR041712">
    <property type="entry name" value="DHPS-like_MBL-fold"/>
</dbReference>
<evidence type="ECO:0000259" key="1">
    <source>
        <dbReference type="Pfam" id="PF00753"/>
    </source>
</evidence>
<dbReference type="GO" id="GO:0102041">
    <property type="term" value="F:7,8-dihydropterin-6-yl-methyl-4-(beta-D-ribofuranosyl)aminobenzene 5'-phosphate synthase"/>
    <property type="evidence" value="ECO:0007669"/>
    <property type="project" value="UniProtKB-EC"/>
</dbReference>
<dbReference type="Pfam" id="PF00753">
    <property type="entry name" value="Lactamase_B"/>
    <property type="match status" value="1"/>
</dbReference>
<dbReference type="PANTHER" id="PTHR13754:SF18">
    <property type="entry name" value="7,8-DIHYDROPTERIN-6-METHYL-4-(BETA-D-RIBOFURANOSYL)-AMINOBENZENE-5'-PHOSPHATE SYNTHASE"/>
    <property type="match status" value="1"/>
</dbReference>
<name>A0A811TER3_9EURY</name>
<accession>A0A811TER3</accession>